<keyword evidence="2" id="KW-1185">Reference proteome</keyword>
<protein>
    <submittedName>
        <fullName evidence="1">Uncharacterized protein</fullName>
    </submittedName>
</protein>
<name>A0A9Q0YMX6_HOLLE</name>
<reference evidence="1" key="1">
    <citation type="submission" date="2021-10" db="EMBL/GenBank/DDBJ databases">
        <title>Tropical sea cucumber genome reveals ecological adaptation and Cuvierian tubules defense mechanism.</title>
        <authorList>
            <person name="Chen T."/>
        </authorList>
    </citation>
    <scope>NUCLEOTIDE SEQUENCE</scope>
    <source>
        <strain evidence="1">Nanhai2018</strain>
        <tissue evidence="1">Muscle</tissue>
    </source>
</reference>
<evidence type="ECO:0000313" key="2">
    <source>
        <dbReference type="Proteomes" id="UP001152320"/>
    </source>
</evidence>
<dbReference type="Proteomes" id="UP001152320">
    <property type="component" value="Chromosome 21"/>
</dbReference>
<accession>A0A9Q0YMX6</accession>
<sequence>MDKLCFIIVIVDEPFMCGEWITMQQLGPADLNVSSNVKSLWEIHKRLKNFLRINVYHRREGDNNPLF</sequence>
<proteinExistence type="predicted"/>
<organism evidence="1 2">
    <name type="scientific">Holothuria leucospilota</name>
    <name type="common">Black long sea cucumber</name>
    <name type="synonym">Mertensiothuria leucospilota</name>
    <dbReference type="NCBI Taxonomy" id="206669"/>
    <lineage>
        <taxon>Eukaryota</taxon>
        <taxon>Metazoa</taxon>
        <taxon>Echinodermata</taxon>
        <taxon>Eleutherozoa</taxon>
        <taxon>Echinozoa</taxon>
        <taxon>Holothuroidea</taxon>
        <taxon>Aspidochirotacea</taxon>
        <taxon>Aspidochirotida</taxon>
        <taxon>Holothuriidae</taxon>
        <taxon>Holothuria</taxon>
    </lineage>
</organism>
<evidence type="ECO:0000313" key="1">
    <source>
        <dbReference type="EMBL" id="KAJ8021796.1"/>
    </source>
</evidence>
<dbReference type="EMBL" id="JAIZAY010000021">
    <property type="protein sequence ID" value="KAJ8021796.1"/>
    <property type="molecule type" value="Genomic_DNA"/>
</dbReference>
<gene>
    <name evidence="1" type="ORF">HOLleu_39093</name>
</gene>
<dbReference type="AlphaFoldDB" id="A0A9Q0YMX6"/>
<comment type="caution">
    <text evidence="1">The sequence shown here is derived from an EMBL/GenBank/DDBJ whole genome shotgun (WGS) entry which is preliminary data.</text>
</comment>